<dbReference type="SUPFAM" id="SSF56112">
    <property type="entry name" value="Protein kinase-like (PK-like)"/>
    <property type="match status" value="1"/>
</dbReference>
<evidence type="ECO:0000259" key="11">
    <source>
        <dbReference type="PROSITE" id="PS50011"/>
    </source>
</evidence>
<dbReference type="Pfam" id="PF00069">
    <property type="entry name" value="Pkinase"/>
    <property type="match status" value="2"/>
</dbReference>
<dbReference type="EC" id="2.7.11.1" evidence="2"/>
<keyword evidence="6 12" id="KW-0418">Kinase</keyword>
<dbReference type="Gene3D" id="3.30.200.20">
    <property type="entry name" value="Phosphorylase Kinase, domain 1"/>
    <property type="match status" value="1"/>
</dbReference>
<dbReference type="Gene3D" id="1.10.510.10">
    <property type="entry name" value="Transferase(Phosphotransferase) domain 1"/>
    <property type="match status" value="2"/>
</dbReference>
<dbReference type="PANTHER" id="PTHR45637">
    <property type="entry name" value="FLIPPASE KINASE 1-RELATED"/>
    <property type="match status" value="1"/>
</dbReference>
<dbReference type="AlphaFoldDB" id="A0A6A2ZZX6"/>
<dbReference type="GO" id="GO:0005524">
    <property type="term" value="F:ATP binding"/>
    <property type="evidence" value="ECO:0007669"/>
    <property type="project" value="UniProtKB-KW"/>
</dbReference>
<evidence type="ECO:0000256" key="5">
    <source>
        <dbReference type="ARBA" id="ARBA00022741"/>
    </source>
</evidence>
<dbReference type="SMART" id="SM00220">
    <property type="entry name" value="S_TKc"/>
    <property type="match status" value="1"/>
</dbReference>
<evidence type="ECO:0000256" key="10">
    <source>
        <dbReference type="SAM" id="MobiDB-lite"/>
    </source>
</evidence>
<evidence type="ECO:0000256" key="2">
    <source>
        <dbReference type="ARBA" id="ARBA00012513"/>
    </source>
</evidence>
<comment type="caution">
    <text evidence="12">The sequence shown here is derived from an EMBL/GenBank/DDBJ whole genome shotgun (WGS) entry which is preliminary data.</text>
</comment>
<accession>A0A6A2ZZX6</accession>
<dbReference type="FunFam" id="1.10.510.10:FF:000020">
    <property type="entry name" value="serine/threonine-protein kinase D6PK-like"/>
    <property type="match status" value="1"/>
</dbReference>
<evidence type="ECO:0000313" key="13">
    <source>
        <dbReference type="Proteomes" id="UP000436088"/>
    </source>
</evidence>
<dbReference type="CDD" id="cd05574">
    <property type="entry name" value="STKc_phototropin_like"/>
    <property type="match status" value="1"/>
</dbReference>
<dbReference type="InterPro" id="IPR000719">
    <property type="entry name" value="Prot_kinase_dom"/>
</dbReference>
<comment type="similarity">
    <text evidence="1">Belongs to the protein kinase superfamily. AGC Ser/Thr protein kinase family.</text>
</comment>
<evidence type="ECO:0000256" key="1">
    <source>
        <dbReference type="ARBA" id="ARBA00009903"/>
    </source>
</evidence>
<feature type="region of interest" description="Disordered" evidence="10">
    <location>
        <begin position="1"/>
        <end position="20"/>
    </location>
</feature>
<evidence type="ECO:0000256" key="4">
    <source>
        <dbReference type="ARBA" id="ARBA00022679"/>
    </source>
</evidence>
<keyword evidence="3" id="KW-0723">Serine/threonine-protein kinase</keyword>
<dbReference type="EMBL" id="VEPZ02001051">
    <property type="protein sequence ID" value="KAE8697448.1"/>
    <property type="molecule type" value="Genomic_DNA"/>
</dbReference>
<dbReference type="InterPro" id="IPR011009">
    <property type="entry name" value="Kinase-like_dom_sf"/>
</dbReference>
<comment type="catalytic activity">
    <reaction evidence="8">
        <text>L-threonyl-[protein] + ATP = O-phospho-L-threonyl-[protein] + ADP + H(+)</text>
        <dbReference type="Rhea" id="RHEA:46608"/>
        <dbReference type="Rhea" id="RHEA-COMP:11060"/>
        <dbReference type="Rhea" id="RHEA-COMP:11605"/>
        <dbReference type="ChEBI" id="CHEBI:15378"/>
        <dbReference type="ChEBI" id="CHEBI:30013"/>
        <dbReference type="ChEBI" id="CHEBI:30616"/>
        <dbReference type="ChEBI" id="CHEBI:61977"/>
        <dbReference type="ChEBI" id="CHEBI:456216"/>
        <dbReference type="EC" id="2.7.11.1"/>
    </reaction>
</comment>
<reference evidence="12" key="1">
    <citation type="submission" date="2019-09" db="EMBL/GenBank/DDBJ databases">
        <title>Draft genome information of white flower Hibiscus syriacus.</title>
        <authorList>
            <person name="Kim Y.-M."/>
        </authorList>
    </citation>
    <scope>NUCLEOTIDE SEQUENCE [LARGE SCALE GENOMIC DNA]</scope>
    <source>
        <strain evidence="12">YM2019G1</strain>
    </source>
</reference>
<evidence type="ECO:0000256" key="3">
    <source>
        <dbReference type="ARBA" id="ARBA00022527"/>
    </source>
</evidence>
<feature type="region of interest" description="Disordered" evidence="10">
    <location>
        <begin position="344"/>
        <end position="366"/>
    </location>
</feature>
<evidence type="ECO:0000256" key="8">
    <source>
        <dbReference type="ARBA" id="ARBA00047899"/>
    </source>
</evidence>
<dbReference type="GO" id="GO:0004674">
    <property type="term" value="F:protein serine/threonine kinase activity"/>
    <property type="evidence" value="ECO:0007669"/>
    <property type="project" value="UniProtKB-KW"/>
</dbReference>
<dbReference type="PROSITE" id="PS50011">
    <property type="entry name" value="PROTEIN_KINASE_DOM"/>
    <property type="match status" value="1"/>
</dbReference>
<evidence type="ECO:0000313" key="12">
    <source>
        <dbReference type="EMBL" id="KAE8697448.1"/>
    </source>
</evidence>
<organism evidence="12 13">
    <name type="scientific">Hibiscus syriacus</name>
    <name type="common">Rose of Sharon</name>
    <dbReference type="NCBI Taxonomy" id="106335"/>
    <lineage>
        <taxon>Eukaryota</taxon>
        <taxon>Viridiplantae</taxon>
        <taxon>Streptophyta</taxon>
        <taxon>Embryophyta</taxon>
        <taxon>Tracheophyta</taxon>
        <taxon>Spermatophyta</taxon>
        <taxon>Magnoliopsida</taxon>
        <taxon>eudicotyledons</taxon>
        <taxon>Gunneridae</taxon>
        <taxon>Pentapetalae</taxon>
        <taxon>rosids</taxon>
        <taxon>malvids</taxon>
        <taxon>Malvales</taxon>
        <taxon>Malvaceae</taxon>
        <taxon>Malvoideae</taxon>
        <taxon>Hibiscus</taxon>
    </lineage>
</organism>
<proteinExistence type="inferred from homology"/>
<keyword evidence="5" id="KW-0547">Nucleotide-binding</keyword>
<gene>
    <name evidence="12" type="ORF">F3Y22_tig00110621pilonHSYRG00286</name>
</gene>
<dbReference type="FunFam" id="1.10.510.10:FF:000028">
    <property type="entry name" value="serine/threonine-protein kinase D6PK-like"/>
    <property type="match status" value="1"/>
</dbReference>
<keyword evidence="13" id="KW-1185">Reference proteome</keyword>
<dbReference type="Proteomes" id="UP000436088">
    <property type="component" value="Unassembled WGS sequence"/>
</dbReference>
<dbReference type="PROSITE" id="PS00108">
    <property type="entry name" value="PROTEIN_KINASE_ST"/>
    <property type="match status" value="1"/>
</dbReference>
<comment type="catalytic activity">
    <reaction evidence="9">
        <text>L-seryl-[protein] + ATP = O-phospho-L-seryl-[protein] + ADP + H(+)</text>
        <dbReference type="Rhea" id="RHEA:17989"/>
        <dbReference type="Rhea" id="RHEA-COMP:9863"/>
        <dbReference type="Rhea" id="RHEA-COMP:11604"/>
        <dbReference type="ChEBI" id="CHEBI:15378"/>
        <dbReference type="ChEBI" id="CHEBI:29999"/>
        <dbReference type="ChEBI" id="CHEBI:30616"/>
        <dbReference type="ChEBI" id="CHEBI:83421"/>
        <dbReference type="ChEBI" id="CHEBI:456216"/>
        <dbReference type="EC" id="2.7.11.1"/>
    </reaction>
</comment>
<protein>
    <recommendedName>
        <fullName evidence="2">non-specific serine/threonine protein kinase</fullName>
        <ecNumber evidence="2">2.7.11.1</ecNumber>
    </recommendedName>
</protein>
<sequence length="555" mass="63476">MGNNSPLSTPGVPRRPSQLPLSKHSENEVFFSTYHGGRIEQDPDGSICSQRHSFVTACGNMVCEELPNVAKHYYDSSKMKSGLGGRFWWQQTNLPSNISLMIVRVLVPLLHRNMERRCMLNNLIVSQSEPSISLSRSSSYRTRSLYAEAKQSFTNTESSEESDEPHKANDIRWAAIQAVRSRKGYLDLKHFRVLKRLGCGDIGSLWIKLFWRVERRAQTEREILQSLDHPFLPTLYTHFETEKLSCLVMEFCPGGDLHALRQRQPGRYFPEQAARFYAAEVLLALEYLHMLGIIYRDLKPENVLVREDGHIMLSDFDLSLRCTVSPTLPYCIQPACFGPPFFSSKPKKDKKSKIKNESNHPVSPLPELIAEPTNARSMSFVGTHEYLAPEIIKGEGHGSAVDWWTFGIFLYELLCGKTPFKGTENRATLYNIISQPLKFPYYPNVSFAARDLIRGLLVKEPQHRLAYRRGATEVKQHPFFQCVNWALIRCANPPEVPTLSTRDSFAIKVSMNNMVPGLDVKPSGNYFEIDSFDYCDYFFLRNNVVNIFELDEISH</sequence>
<feature type="domain" description="Protein kinase" evidence="11">
    <location>
        <begin position="191"/>
        <end position="480"/>
    </location>
</feature>
<dbReference type="InterPro" id="IPR008271">
    <property type="entry name" value="Ser/Thr_kinase_AS"/>
</dbReference>
<evidence type="ECO:0000256" key="6">
    <source>
        <dbReference type="ARBA" id="ARBA00022777"/>
    </source>
</evidence>
<evidence type="ECO:0000256" key="7">
    <source>
        <dbReference type="ARBA" id="ARBA00022840"/>
    </source>
</evidence>
<keyword evidence="7" id="KW-0067">ATP-binding</keyword>
<keyword evidence="4" id="KW-0808">Transferase</keyword>
<evidence type="ECO:0000256" key="9">
    <source>
        <dbReference type="ARBA" id="ARBA00048679"/>
    </source>
</evidence>
<name>A0A6A2ZZX6_HIBSY</name>